<dbReference type="AlphaFoldDB" id="A0A7N0T2J7"/>
<evidence type="ECO:0000256" key="1">
    <source>
        <dbReference type="SAM" id="Phobius"/>
    </source>
</evidence>
<feature type="transmembrane region" description="Helical" evidence="1">
    <location>
        <begin position="341"/>
        <end position="365"/>
    </location>
</feature>
<keyword evidence="1" id="KW-1133">Transmembrane helix</keyword>
<dbReference type="Proteomes" id="UP000594263">
    <property type="component" value="Unplaced"/>
</dbReference>
<dbReference type="Gene3D" id="3.40.50.300">
    <property type="entry name" value="P-loop containing nucleotide triphosphate hydrolases"/>
    <property type="match status" value="1"/>
</dbReference>
<accession>A0A7N0T2J7</accession>
<dbReference type="EnsemblPlants" id="Kaladp0018s0267.1.v1.1">
    <property type="protein sequence ID" value="Kaladp0018s0267.1.v1.1"/>
    <property type="gene ID" value="Kaladp0018s0267.v1.1"/>
</dbReference>
<sequence length="378" mass="42218">MRSRLYSSAEDDDAESQNASFCWWRAAQEPADNVASALNLANLSLLTPRLRLLREMERLNMVAHEGLDELRHKLLTYRAGDFWLRAGGIEKKDMDIPPMISLLLVGLAGSGKSSLVNLMYSVLGRSGLIPFAQTSSESSSYTTILLEEHNVLRSPRSGFCVYDSRGIDKNRVEEGLDEVASLMVNGVRHYQLCSRAGDDSLIDAHLPSARFATRPVNCAIVVADMADIVKSLRAGDPTPLDATRDLFNLHAIRKSNENPILVLTHGDQLPAEERVTARLKICEFLGVPGTSGAYDIPCLTEQGILPEEADPVTSYALSELVYRVLMQADRSHLPKRKVKDWIMLVFSWIMCCIGSFFAMLAYLFARMSKKHKLKMKRR</sequence>
<keyword evidence="1" id="KW-0472">Membrane</keyword>
<reference evidence="2" key="1">
    <citation type="submission" date="2021-01" db="UniProtKB">
        <authorList>
            <consortium name="EnsemblPlants"/>
        </authorList>
    </citation>
    <scope>IDENTIFICATION</scope>
</reference>
<name>A0A7N0T2J7_KALFE</name>
<dbReference type="SUPFAM" id="SSF52540">
    <property type="entry name" value="P-loop containing nucleoside triphosphate hydrolases"/>
    <property type="match status" value="1"/>
</dbReference>
<evidence type="ECO:0000313" key="3">
    <source>
        <dbReference type="Proteomes" id="UP000594263"/>
    </source>
</evidence>
<dbReference type="Gramene" id="Kaladp0018s0267.1.v1.1">
    <property type="protein sequence ID" value="Kaladp0018s0267.1.v1.1"/>
    <property type="gene ID" value="Kaladp0018s0267.v1.1"/>
</dbReference>
<protein>
    <submittedName>
        <fullName evidence="2">Uncharacterized protein</fullName>
    </submittedName>
</protein>
<evidence type="ECO:0000313" key="2">
    <source>
        <dbReference type="EnsemblPlants" id="Kaladp0018s0267.1.v1.1"/>
    </source>
</evidence>
<dbReference type="InterPro" id="IPR027417">
    <property type="entry name" value="P-loop_NTPase"/>
</dbReference>
<dbReference type="PANTHER" id="PTHR14241">
    <property type="entry name" value="INTERFERON-INDUCED PROTEIN 44"/>
    <property type="match status" value="1"/>
</dbReference>
<dbReference type="PANTHER" id="PTHR14241:SF24">
    <property type="entry name" value="G DOMAIN-CONTAINING PROTEIN"/>
    <property type="match status" value="1"/>
</dbReference>
<organism evidence="2 3">
    <name type="scientific">Kalanchoe fedtschenkoi</name>
    <name type="common">Lavender scallops</name>
    <name type="synonym">South American air plant</name>
    <dbReference type="NCBI Taxonomy" id="63787"/>
    <lineage>
        <taxon>Eukaryota</taxon>
        <taxon>Viridiplantae</taxon>
        <taxon>Streptophyta</taxon>
        <taxon>Embryophyta</taxon>
        <taxon>Tracheophyta</taxon>
        <taxon>Spermatophyta</taxon>
        <taxon>Magnoliopsida</taxon>
        <taxon>eudicotyledons</taxon>
        <taxon>Gunneridae</taxon>
        <taxon>Pentapetalae</taxon>
        <taxon>Saxifragales</taxon>
        <taxon>Crassulaceae</taxon>
        <taxon>Kalanchoe</taxon>
    </lineage>
</organism>
<dbReference type="OMA" id="NQPCFRH"/>
<proteinExistence type="predicted"/>
<keyword evidence="1" id="KW-0812">Transmembrane</keyword>
<keyword evidence="3" id="KW-1185">Reference proteome</keyword>